<dbReference type="InterPro" id="IPR004398">
    <property type="entry name" value="RNA_MeTrfase_RsmD"/>
</dbReference>
<dbReference type="OrthoDB" id="9803017at2"/>
<dbReference type="PROSITE" id="PS00092">
    <property type="entry name" value="N6_MTASE"/>
    <property type="match status" value="1"/>
</dbReference>
<dbReference type="InterPro" id="IPR002052">
    <property type="entry name" value="DNA_methylase_N6_adenine_CS"/>
</dbReference>
<dbReference type="EMBL" id="SSOD01000007">
    <property type="protein sequence ID" value="THF61221.1"/>
    <property type="molecule type" value="Genomic_DNA"/>
</dbReference>
<evidence type="ECO:0000256" key="1">
    <source>
        <dbReference type="ARBA" id="ARBA00022603"/>
    </source>
</evidence>
<evidence type="ECO:0000313" key="3">
    <source>
        <dbReference type="EMBL" id="THF61221.1"/>
    </source>
</evidence>
<name>A0A4V3WAY9_9RHOO</name>
<dbReference type="GO" id="GO:0052913">
    <property type="term" value="F:16S rRNA (guanine(966)-N(2))-methyltransferase activity"/>
    <property type="evidence" value="ECO:0007669"/>
    <property type="project" value="UniProtKB-EC"/>
</dbReference>
<keyword evidence="2 3" id="KW-0808">Transferase</keyword>
<dbReference type="Gene3D" id="3.40.50.150">
    <property type="entry name" value="Vaccinia Virus protein VP39"/>
    <property type="match status" value="1"/>
</dbReference>
<keyword evidence="1 3" id="KW-0489">Methyltransferase</keyword>
<evidence type="ECO:0000256" key="2">
    <source>
        <dbReference type="ARBA" id="ARBA00022679"/>
    </source>
</evidence>
<dbReference type="InterPro" id="IPR029063">
    <property type="entry name" value="SAM-dependent_MTases_sf"/>
</dbReference>
<protein>
    <submittedName>
        <fullName evidence="3">16S rRNA (Guanine(966)-N(2))-methyltransferase RsmD</fullName>
        <ecNumber evidence="3">2.1.1.171</ecNumber>
    </submittedName>
</protein>
<dbReference type="SUPFAM" id="SSF53335">
    <property type="entry name" value="S-adenosyl-L-methionine-dependent methyltransferases"/>
    <property type="match status" value="1"/>
</dbReference>
<evidence type="ECO:0000313" key="4">
    <source>
        <dbReference type="Proteomes" id="UP000307956"/>
    </source>
</evidence>
<dbReference type="Pfam" id="PF03602">
    <property type="entry name" value="Cons_hypoth95"/>
    <property type="match status" value="1"/>
</dbReference>
<accession>A0A4V3WAY9</accession>
<dbReference type="RefSeq" id="WP_136384926.1">
    <property type="nucleotide sequence ID" value="NZ_SSOD01000007.1"/>
</dbReference>
<reference evidence="3 4" key="1">
    <citation type="submission" date="2019-04" db="EMBL/GenBank/DDBJ databases">
        <title>Azoarcus rhizosphaerae sp. nov. isolated from rhizosphere of Ficus religiosa.</title>
        <authorList>
            <person name="Lin S.-Y."/>
            <person name="Hameed A."/>
            <person name="Hsu Y.-H."/>
            <person name="Young C.-C."/>
        </authorList>
    </citation>
    <scope>NUCLEOTIDE SEQUENCE [LARGE SCALE GENOMIC DNA]</scope>
    <source>
        <strain evidence="3 4">CC-YHH848</strain>
    </source>
</reference>
<dbReference type="GO" id="GO:0003676">
    <property type="term" value="F:nucleic acid binding"/>
    <property type="evidence" value="ECO:0007669"/>
    <property type="project" value="InterPro"/>
</dbReference>
<dbReference type="Proteomes" id="UP000307956">
    <property type="component" value="Unassembled WGS sequence"/>
</dbReference>
<dbReference type="PANTHER" id="PTHR43542">
    <property type="entry name" value="METHYLTRANSFERASE"/>
    <property type="match status" value="1"/>
</dbReference>
<gene>
    <name evidence="3" type="primary">rsmD</name>
    <name evidence="3" type="ORF">E6O51_10380</name>
</gene>
<dbReference type="PANTHER" id="PTHR43542:SF1">
    <property type="entry name" value="METHYLTRANSFERASE"/>
    <property type="match status" value="1"/>
</dbReference>
<dbReference type="AlphaFoldDB" id="A0A4V3WAY9"/>
<dbReference type="EC" id="2.1.1.171" evidence="3"/>
<dbReference type="CDD" id="cd02440">
    <property type="entry name" value="AdoMet_MTases"/>
    <property type="match status" value="1"/>
</dbReference>
<dbReference type="NCBIfam" id="TIGR00095">
    <property type="entry name" value="16S rRNA (guanine(966)-N(2))-methyltransferase RsmD"/>
    <property type="match status" value="1"/>
</dbReference>
<keyword evidence="4" id="KW-1185">Reference proteome</keyword>
<dbReference type="PIRSF" id="PIRSF004553">
    <property type="entry name" value="CHP00095"/>
    <property type="match status" value="1"/>
</dbReference>
<comment type="caution">
    <text evidence="3">The sequence shown here is derived from an EMBL/GenBank/DDBJ whole genome shotgun (WGS) entry which is preliminary data.</text>
</comment>
<organism evidence="3 4">
    <name type="scientific">Pseudothauera rhizosphaerae</name>
    <dbReference type="NCBI Taxonomy" id="2565932"/>
    <lineage>
        <taxon>Bacteria</taxon>
        <taxon>Pseudomonadati</taxon>
        <taxon>Pseudomonadota</taxon>
        <taxon>Betaproteobacteria</taxon>
        <taxon>Rhodocyclales</taxon>
        <taxon>Zoogloeaceae</taxon>
        <taxon>Pseudothauera</taxon>
    </lineage>
</organism>
<proteinExistence type="predicted"/>
<sequence length="179" mass="19715">MSRVRIVGGQWRSRQLEVAHVTGLRPTPDRVRETLFNWLGQELDGLRCLDLFAGSGILGFEAASRGAAHVTLVEHDPRAFAALQQAAKTLQAAQVELIRGDAVKFAASATDRFDVVFLDPPYHRGWLERIAPLLGRILEPDGWLYVEAEAPLRGLGGWSTVKQGRAGQVHFHLMRGNAA</sequence>